<keyword evidence="4" id="KW-1185">Reference proteome</keyword>
<reference evidence="3 4" key="1">
    <citation type="submission" date="2021-05" db="EMBL/GenBank/DDBJ databases">
        <title>Genome Assembly of Synthetic Allotetraploid Brassica napus Reveals Homoeologous Exchanges between Subgenomes.</title>
        <authorList>
            <person name="Davis J.T."/>
        </authorList>
    </citation>
    <scope>NUCLEOTIDE SEQUENCE [LARGE SCALE GENOMIC DNA]</scope>
    <source>
        <strain evidence="4">cv. Da-Ae</strain>
        <tissue evidence="3">Seedling</tissue>
    </source>
</reference>
<proteinExistence type="predicted"/>
<keyword evidence="1" id="KW-0436">Ligase</keyword>
<feature type="domain" description="DNA ligase ATP-dependent N-terminal" evidence="2">
    <location>
        <begin position="7"/>
        <end position="161"/>
    </location>
</feature>
<gene>
    <name evidence="3" type="ORF">HID58_046052</name>
</gene>
<dbReference type="PANTHER" id="PTHR45997:SF1">
    <property type="entry name" value="DNA LIGASE 4"/>
    <property type="match status" value="1"/>
</dbReference>
<dbReference type="InterPro" id="IPR012308">
    <property type="entry name" value="DNA_ligase_ATP-dep_N"/>
</dbReference>
<dbReference type="Proteomes" id="UP000824890">
    <property type="component" value="Unassembled WGS sequence"/>
</dbReference>
<sequence length="494" mass="55922">MAEDMEFVVLVSLLNQIQMMEESQRCSSVLQFLNDHCTPSNYFAVLRLVIPELDRERGGYGLTKSKMASCLLKILDIATDNPNAVQLTNWNKNDGRFSSLAGQLIVQSRTQGSSTSGLTVKTLNENLDLLAHSADKQARLSTLIGELRHEEIQWVIAIIVKVSDQFFAPFNINEEPRFFSPGSMKLQSFLRKRQDDVMLACKFTVHPQLKTDTSVKLDLTLEQMVFKCSISSVSHVYTIYDGDKGTFDVWVCERDQPNVSSALWTSLITTRVQTRYAASSFSEDNCLICTVLSKGVRTLQLSNPPNLFRLHAYFFKHHVAGEDFPHTVTITSSDLTSENVTQVRVLDKKNSNKIVKGFFFIFGKIIGNGAADMTPTYFKNQVMLPSCLVEGIKRWYAIDYIPKPMNLLIQMVEKDTAAGSEEKIYIQDSCAVAMLELDPYLVLESLGCCFPWIEELKIERFLEKTCYQLARYIEEYAGNVADPVTEVYDMFHAP</sequence>
<dbReference type="Gene3D" id="1.10.3260.10">
    <property type="entry name" value="DNA ligase, ATP-dependent, N-terminal domain"/>
    <property type="match status" value="1"/>
</dbReference>
<evidence type="ECO:0000259" key="2">
    <source>
        <dbReference type="Pfam" id="PF04675"/>
    </source>
</evidence>
<evidence type="ECO:0000256" key="1">
    <source>
        <dbReference type="ARBA" id="ARBA00022598"/>
    </source>
</evidence>
<protein>
    <recommendedName>
        <fullName evidence="2">DNA ligase ATP-dependent N-terminal domain-containing protein</fullName>
    </recommendedName>
</protein>
<dbReference type="PANTHER" id="PTHR45997">
    <property type="entry name" value="DNA LIGASE 4"/>
    <property type="match status" value="1"/>
</dbReference>
<comment type="caution">
    <text evidence="3">The sequence shown here is derived from an EMBL/GenBank/DDBJ whole genome shotgun (WGS) entry which is preliminary data.</text>
</comment>
<dbReference type="InterPro" id="IPR029710">
    <property type="entry name" value="LIG4"/>
</dbReference>
<dbReference type="Pfam" id="PF04675">
    <property type="entry name" value="DNA_ligase_A_N"/>
    <property type="match status" value="1"/>
</dbReference>
<dbReference type="EMBL" id="JAGKQM010000012">
    <property type="protein sequence ID" value="KAH0896484.1"/>
    <property type="molecule type" value="Genomic_DNA"/>
</dbReference>
<name>A0ABQ8AVB5_BRANA</name>
<accession>A0ABQ8AVB5</accession>
<organism evidence="3 4">
    <name type="scientific">Brassica napus</name>
    <name type="common">Rape</name>
    <dbReference type="NCBI Taxonomy" id="3708"/>
    <lineage>
        <taxon>Eukaryota</taxon>
        <taxon>Viridiplantae</taxon>
        <taxon>Streptophyta</taxon>
        <taxon>Embryophyta</taxon>
        <taxon>Tracheophyta</taxon>
        <taxon>Spermatophyta</taxon>
        <taxon>Magnoliopsida</taxon>
        <taxon>eudicotyledons</taxon>
        <taxon>Gunneridae</taxon>
        <taxon>Pentapetalae</taxon>
        <taxon>rosids</taxon>
        <taxon>malvids</taxon>
        <taxon>Brassicales</taxon>
        <taxon>Brassicaceae</taxon>
        <taxon>Brassiceae</taxon>
        <taxon>Brassica</taxon>
    </lineage>
</organism>
<dbReference type="InterPro" id="IPR036599">
    <property type="entry name" value="DNA_ligase_N_sf"/>
</dbReference>
<evidence type="ECO:0000313" key="4">
    <source>
        <dbReference type="Proteomes" id="UP000824890"/>
    </source>
</evidence>
<evidence type="ECO:0000313" key="3">
    <source>
        <dbReference type="EMBL" id="KAH0896484.1"/>
    </source>
</evidence>